<dbReference type="Proteomes" id="UP000863257">
    <property type="component" value="Unassembled WGS sequence"/>
</dbReference>
<dbReference type="AlphaFoldDB" id="A0A8H9MY38"/>
<gene>
    <name evidence="1" type="ORF">I7730_00410</name>
</gene>
<name>A0A8H9MY38_VIBVL</name>
<reference evidence="1" key="2">
    <citation type="submission" date="2019-01" db="EMBL/GenBank/DDBJ databases">
        <authorList>
            <consortium name="NCBI Pathogen Detection Project"/>
        </authorList>
    </citation>
    <scope>NUCLEOTIDE SEQUENCE</scope>
    <source>
        <strain evidence="1">BCW_3452</strain>
    </source>
</reference>
<comment type="caution">
    <text evidence="1">The sequence shown here is derived from an EMBL/GenBank/DDBJ whole genome shotgun (WGS) entry which is preliminary data.</text>
</comment>
<protein>
    <submittedName>
        <fullName evidence="1">Uncharacterized protein</fullName>
    </submittedName>
</protein>
<sequence>MDIIPKLSFGYGDSVYVDLIVERRFTGTIIAKFMERTSPTRIRVLHDGRFKNFSINNVREIPKAKK</sequence>
<organism evidence="1">
    <name type="scientific">Vibrio vulnificus</name>
    <dbReference type="NCBI Taxonomy" id="672"/>
    <lineage>
        <taxon>Bacteria</taxon>
        <taxon>Pseudomonadati</taxon>
        <taxon>Pseudomonadota</taxon>
        <taxon>Gammaproteobacteria</taxon>
        <taxon>Vibrionales</taxon>
        <taxon>Vibrionaceae</taxon>
        <taxon>Vibrio</taxon>
    </lineage>
</organism>
<evidence type="ECO:0000313" key="1">
    <source>
        <dbReference type="EMBL" id="HAS8538261.1"/>
    </source>
</evidence>
<accession>A0A8H9MY38</accession>
<dbReference type="EMBL" id="DACRBY010000001">
    <property type="protein sequence ID" value="HAS8538261.1"/>
    <property type="molecule type" value="Genomic_DNA"/>
</dbReference>
<reference evidence="1" key="1">
    <citation type="journal article" date="2018" name="Genome Biol.">
        <title>SKESA: strategic k-mer extension for scrupulous assemblies.</title>
        <authorList>
            <person name="Souvorov A."/>
            <person name="Agarwala R."/>
            <person name="Lipman D.J."/>
        </authorList>
    </citation>
    <scope>NUCLEOTIDE SEQUENCE</scope>
    <source>
        <strain evidence="1">BCW_3452</strain>
    </source>
</reference>
<proteinExistence type="predicted"/>